<organism evidence="1 2">
    <name type="scientific">Sinorhizobium phage phiM9</name>
    <dbReference type="NCBI Taxonomy" id="1636182"/>
    <lineage>
        <taxon>Viruses</taxon>
        <taxon>Duplodnaviria</taxon>
        <taxon>Heunggongvirae</taxon>
        <taxon>Uroviricota</taxon>
        <taxon>Caudoviricetes</taxon>
        <taxon>Pootjesviridae</taxon>
        <taxon>Emnonavirus</taxon>
        <taxon>Emnonavirus phiM9</taxon>
    </lineage>
</organism>
<reference evidence="2" key="2">
    <citation type="submission" date="2015-03" db="EMBL/GenBank/DDBJ databases">
        <title>The genome and structure of Sinorhizobium meliloti phage phiM9.</title>
        <authorList>
            <person name="Johnson M.C."/>
            <person name="Tatum K.B."/>
            <person name="Lynn J.S."/>
            <person name="Brewer T.E."/>
            <person name="Washburn B.K."/>
            <person name="Stroupe M.E."/>
            <person name="Jones K.M."/>
        </authorList>
    </citation>
    <scope>NUCLEOTIDE SEQUENCE [LARGE SCALE GENOMIC DNA]</scope>
</reference>
<gene>
    <name evidence="1" type="ORF">Sm_phiM9_041</name>
</gene>
<dbReference type="Proteomes" id="UP000033804">
    <property type="component" value="Segment"/>
</dbReference>
<dbReference type="KEGG" id="vg:26517723"/>
<evidence type="ECO:0000313" key="2">
    <source>
        <dbReference type="Proteomes" id="UP000033804"/>
    </source>
</evidence>
<sequence>MKTILLGMNNPDPNDAFAPWKRGASGERLWKMMVEAAEIRGLHQVTKEEFLDGFERINVLDTDEWDLKEAIANREEIQEKIECRRVIVFGMQTLEAIGYPRATTWSCWYNTWYVSLPHPSGLTRNYNDPAFRDFVGMILYSEMFKN</sequence>
<dbReference type="GeneID" id="26517723"/>
<proteinExistence type="predicted"/>
<dbReference type="RefSeq" id="YP_009189425.1">
    <property type="nucleotide sequence ID" value="NC_028676.1"/>
</dbReference>
<protein>
    <submittedName>
        <fullName evidence="1">Putative uracil DNA glycosylase</fullName>
    </submittedName>
</protein>
<dbReference type="EMBL" id="KP881232">
    <property type="protein sequence ID" value="AKE44671.1"/>
    <property type="molecule type" value="Genomic_DNA"/>
</dbReference>
<accession>A0A0F6TH42</accession>
<keyword evidence="2" id="KW-1185">Reference proteome</keyword>
<dbReference type="OrthoDB" id="38406at10239"/>
<reference evidence="1 2" key="1">
    <citation type="journal article" date="2015" name="J. Virol.">
        <title>Sinorhizobium meliloti Phage ?M9 Defines a New Group of T4 Superfamily Phages with Unusual Genomic Features but a Common T=16 Capsid.</title>
        <authorList>
            <person name="Johnson M.C."/>
            <person name="Tatum K.B."/>
            <person name="Lynn J.S."/>
            <person name="Brewer T.E."/>
            <person name="Lu S."/>
            <person name="Washburn B.K."/>
            <person name="Stroupe M.E."/>
            <person name="Jones K.M."/>
        </authorList>
    </citation>
    <scope>NUCLEOTIDE SEQUENCE [LARGE SCALE GENOMIC DNA]</scope>
</reference>
<evidence type="ECO:0000313" key="1">
    <source>
        <dbReference type="EMBL" id="AKE44671.1"/>
    </source>
</evidence>
<name>A0A0F6TH42_9CAUD</name>